<dbReference type="SMART" id="SM00530">
    <property type="entry name" value="HTH_XRE"/>
    <property type="match status" value="1"/>
</dbReference>
<dbReference type="RefSeq" id="WP_095268041.1">
    <property type="nucleotide sequence ID" value="NZ_NPBY01000110.1"/>
</dbReference>
<dbReference type="OrthoDB" id="2470416at2"/>
<feature type="domain" description="HTH cro/C1-type" evidence="1">
    <location>
        <begin position="11"/>
        <end position="65"/>
    </location>
</feature>
<dbReference type="SUPFAM" id="SSF47413">
    <property type="entry name" value="lambda repressor-like DNA-binding domains"/>
    <property type="match status" value="1"/>
</dbReference>
<dbReference type="PROSITE" id="PS50943">
    <property type="entry name" value="HTH_CROC1"/>
    <property type="match status" value="1"/>
</dbReference>
<evidence type="ECO:0000259" key="1">
    <source>
        <dbReference type="PROSITE" id="PS50943"/>
    </source>
</evidence>
<dbReference type="AlphaFoldDB" id="A0A268EDV3"/>
<sequence>MAQKTTIRDHIEDYIEQNGMNINRFANISGVNSGTLSRILSQKQPISMGQLERITSGLNLPTDHFYEMYIEECFFNGTPTWRRLRPFLFRCADTDRLDCIERVVTTLLDNLAYTPMLFETAEELFHQGKKAAAAILYKHVSTSEKYQHSERLAICQYRLFLISIGNDQDANLRAATLFEGYVDRLDQEYQLDAYKHLAHVYGSLHRWDKVDMMAKEMHRIATILYNQNQLRRQKPQEGSRSPEKPVYYYILYSYLIRSTVCEHNGDYEGMKHYIQMYSDGDWIQEKSSEVQAIIEQFQEWAKADLYICRLMTGHYDVLPEYVKYIVAQGVDSYKLKAFLYIIEAANRHNWNVDPYINQFSVYLSYEKFKELFGEYNQQVYADEYARLLVEVAMYHLRNGKREGIEILLQSLDFSIAINNKSNIIKSVALFEQYRVKADKNDINQYQKLIREVQ</sequence>
<proteinExistence type="predicted"/>
<name>A0A268EDV3_9BACL</name>
<accession>A0A268EDV3</accession>
<dbReference type="Proteomes" id="UP000215596">
    <property type="component" value="Unassembled WGS sequence"/>
</dbReference>
<protein>
    <submittedName>
        <fullName evidence="2">Transcriptional regulator</fullName>
    </submittedName>
</protein>
<dbReference type="EMBL" id="NPBY01000110">
    <property type="protein sequence ID" value="PAD71303.1"/>
    <property type="molecule type" value="Genomic_DNA"/>
</dbReference>
<dbReference type="InterPro" id="IPR010982">
    <property type="entry name" value="Lambda_DNA-bd_dom_sf"/>
</dbReference>
<dbReference type="Gene3D" id="1.10.260.40">
    <property type="entry name" value="lambda repressor-like DNA-binding domains"/>
    <property type="match status" value="1"/>
</dbReference>
<organism evidence="2 3">
    <name type="scientific">Paenibacillus campinasensis</name>
    <dbReference type="NCBI Taxonomy" id="66347"/>
    <lineage>
        <taxon>Bacteria</taxon>
        <taxon>Bacillati</taxon>
        <taxon>Bacillota</taxon>
        <taxon>Bacilli</taxon>
        <taxon>Bacillales</taxon>
        <taxon>Paenibacillaceae</taxon>
        <taxon>Paenibacillus</taxon>
    </lineage>
</organism>
<dbReference type="GO" id="GO:0003677">
    <property type="term" value="F:DNA binding"/>
    <property type="evidence" value="ECO:0007669"/>
    <property type="project" value="InterPro"/>
</dbReference>
<comment type="caution">
    <text evidence="2">The sequence shown here is derived from an EMBL/GenBank/DDBJ whole genome shotgun (WGS) entry which is preliminary data.</text>
</comment>
<gene>
    <name evidence="2" type="ORF">CHH67_24765</name>
</gene>
<dbReference type="InterPro" id="IPR001387">
    <property type="entry name" value="Cro/C1-type_HTH"/>
</dbReference>
<reference evidence="2 3" key="1">
    <citation type="submission" date="2017-07" db="EMBL/GenBank/DDBJ databases">
        <title>Isolation and whole genome analysis of endospore-forming bacteria from heroin.</title>
        <authorList>
            <person name="Kalinowski J."/>
            <person name="Ahrens B."/>
            <person name="Al-Dilaimi A."/>
            <person name="Winkler A."/>
            <person name="Wibberg D."/>
            <person name="Schleenbecker U."/>
            <person name="Ruckert C."/>
            <person name="Wolfel R."/>
            <person name="Grass G."/>
        </authorList>
    </citation>
    <scope>NUCLEOTIDE SEQUENCE [LARGE SCALE GENOMIC DNA]</scope>
    <source>
        <strain evidence="2 3">7537-G1</strain>
    </source>
</reference>
<evidence type="ECO:0000313" key="2">
    <source>
        <dbReference type="EMBL" id="PAD71303.1"/>
    </source>
</evidence>
<evidence type="ECO:0000313" key="3">
    <source>
        <dbReference type="Proteomes" id="UP000215596"/>
    </source>
</evidence>